<feature type="transmembrane region" description="Helical" evidence="1">
    <location>
        <begin position="269"/>
        <end position="294"/>
    </location>
</feature>
<dbReference type="AlphaFoldDB" id="A0A6I4XID2"/>
<organism evidence="2 3">
    <name type="scientific">Enterococcus gallinarum</name>
    <dbReference type="NCBI Taxonomy" id="1353"/>
    <lineage>
        <taxon>Bacteria</taxon>
        <taxon>Bacillati</taxon>
        <taxon>Bacillota</taxon>
        <taxon>Bacilli</taxon>
        <taxon>Lactobacillales</taxon>
        <taxon>Enterococcaceae</taxon>
        <taxon>Enterococcus</taxon>
    </lineage>
</organism>
<feature type="transmembrane region" description="Helical" evidence="1">
    <location>
        <begin position="306"/>
        <end position="325"/>
    </location>
</feature>
<feature type="transmembrane region" description="Helical" evidence="1">
    <location>
        <begin position="78"/>
        <end position="110"/>
    </location>
</feature>
<keyword evidence="1" id="KW-1133">Transmembrane helix</keyword>
<feature type="transmembrane region" description="Helical" evidence="1">
    <location>
        <begin position="331"/>
        <end position="349"/>
    </location>
</feature>
<keyword evidence="1" id="KW-0472">Membrane</keyword>
<comment type="caution">
    <text evidence="2">The sequence shown here is derived from an EMBL/GenBank/DDBJ whole genome shotgun (WGS) entry which is preliminary data.</text>
</comment>
<feature type="transmembrane region" description="Helical" evidence="1">
    <location>
        <begin position="361"/>
        <end position="379"/>
    </location>
</feature>
<feature type="transmembrane region" description="Helical" evidence="1">
    <location>
        <begin position="122"/>
        <end position="139"/>
    </location>
</feature>
<feature type="transmembrane region" description="Helical" evidence="1">
    <location>
        <begin position="219"/>
        <end position="239"/>
    </location>
</feature>
<evidence type="ECO:0000313" key="2">
    <source>
        <dbReference type="EMBL" id="MXS24772.1"/>
    </source>
</evidence>
<proteinExistence type="predicted"/>
<dbReference type="EMBL" id="WVTI01000001">
    <property type="protein sequence ID" value="MXS24772.1"/>
    <property type="molecule type" value="Genomic_DNA"/>
</dbReference>
<dbReference type="RefSeq" id="WP_154066673.1">
    <property type="nucleotide sequence ID" value="NZ_CAAKOE010000088.1"/>
</dbReference>
<accession>A0A6I4XID2</accession>
<evidence type="ECO:0000256" key="1">
    <source>
        <dbReference type="SAM" id="Phobius"/>
    </source>
</evidence>
<keyword evidence="1" id="KW-0812">Transmembrane</keyword>
<name>A0A6I4XID2_ENTGA</name>
<gene>
    <name evidence="2" type="ORF">GTI89_01530</name>
</gene>
<dbReference type="Proteomes" id="UP000439965">
    <property type="component" value="Unassembled WGS sequence"/>
</dbReference>
<protein>
    <submittedName>
        <fullName evidence="2">Prepilin-type cleavage/methylation protein</fullName>
    </submittedName>
</protein>
<sequence>MKVTRSNSSKSLNTEKIFSFMLVLLSFVLILLTLNSNVFSNRIDAHDSSMFLYFGKGISEGLIPYKDMFDHKGIVLFFIQYIANIVGLGNIFLGIFLVEAVFLLIALIFLYKTSYLVSRNHLICGVVILISSGLFSELYEGGNLSEEYALTFISISMYYFLKEIIGDSLKSYHYFLLGLMGGLVFFIRLNMISLWVVFCIGIAVREIIKKSFVSLFRKAFYIFLGGMSIVLLIIVFSIMTNSVEEMIFQTFTLNMQYSSTSLKERVASFIFFFGLFSVYGLPIWFTVLFSKIVIKYREIEVEKRSVIVLILIALILNLFTIVVSGRNYRHYGITEIPFLIVLQCIAMGFYSKKFSRKKNLIVMFVFLFSMLPIFLPTVGERINNVNRKETPSYQSEQLDIARYIKNHSNEDEQIYVHAIDANIYLQSNRFSNSKFFVLPSLNYEEFPKLKNQFTNSLQKNPPKFIVISKNSFLEEHPNDRKLNKILIEKIKQDYHKVDAFDKSYYVFEKQ</sequence>
<reference evidence="2 3" key="1">
    <citation type="submission" date="2019-04" db="EMBL/GenBank/DDBJ databases">
        <title>Step-wise assembly of the neonatal virome modulated by breast feeding.</title>
        <authorList>
            <person name="Liang G."/>
            <person name="Bushman F."/>
        </authorList>
    </citation>
    <scope>NUCLEOTIDE SEQUENCE [LARGE SCALE GENOMIC DNA]</scope>
    <source>
        <strain evidence="2 3">E3404</strain>
    </source>
</reference>
<evidence type="ECO:0000313" key="3">
    <source>
        <dbReference type="Proteomes" id="UP000439965"/>
    </source>
</evidence>
<feature type="transmembrane region" description="Helical" evidence="1">
    <location>
        <begin position="174"/>
        <end position="198"/>
    </location>
</feature>